<dbReference type="EMBL" id="JNBR01002264">
    <property type="protein sequence ID" value="OQR83202.1"/>
    <property type="molecule type" value="Genomic_DNA"/>
</dbReference>
<sequence length="657" mass="71417">MTWRCGTCDYLENEDGVSACAACATANTMRTTKSGVLSVSTSETLDKQQLCEELFSTLGEAKPPTYAITLDERLMDLNLEDAACCGIDGAAVKAVNCQTVSRGHIYTGDTARKANETGDLCMSPSDTINVTRRGPPPSPLQLVPMDKVPGVQGGNSHHVEVAMELHQDTLSTRNTQQPLRGANMVLELLPDEPLGVGLLAPEEHYFVQHGLIVCIVEHPGFRLAVAPGDALVTIGSTPVRGFTFSESMERLRREPRPLSLTFEVSYLQPAVPDQIAYSTYSVTFMHGPFGLCVPCNRDHGIAIVTGVKGQAAANGVASGHLICSINGVDARGLDALTVRQQLRKASRPCTLVFATAESPRSLLALSTCGLKFKAQEKQHDWGHFVPQSQPTDISYADAKARVIGICARLEAIGGPNSVDKDLREEYYVLEIELERYMAAMMLTDEYAAEEAARNAAWEDANAAANARALRAVRRMLPLDVACMSAKDLRDMDTPSGLRMPRDVASKLAGATILHLLRAPPEFIAAADPNVLERLRITGLTLTERRALHRHLRHAVALWTACPDDDLNRRRLHVADALTQRLKEMVAAYDSHVAQYGPPDNHPYANAQVDGCPMRGRNCPVRADIEPAYTLDLGFPEDEGYSDTPVNLLGGAPSHRIL</sequence>
<dbReference type="Gene3D" id="2.30.42.10">
    <property type="match status" value="1"/>
</dbReference>
<dbReference type="InterPro" id="IPR036034">
    <property type="entry name" value="PDZ_sf"/>
</dbReference>
<dbReference type="SMART" id="SM00228">
    <property type="entry name" value="PDZ"/>
    <property type="match status" value="2"/>
</dbReference>
<dbReference type="CDD" id="cd00136">
    <property type="entry name" value="PDZ_canonical"/>
    <property type="match status" value="1"/>
</dbReference>
<accession>A0A1V9YBY8</accession>
<dbReference type="OrthoDB" id="75213at2759"/>
<gene>
    <name evidence="2" type="ORF">ACHHYP_14975</name>
</gene>
<dbReference type="PROSITE" id="PS50106">
    <property type="entry name" value="PDZ"/>
    <property type="match status" value="1"/>
</dbReference>
<dbReference type="SUPFAM" id="SSF50156">
    <property type="entry name" value="PDZ domain-like"/>
    <property type="match status" value="1"/>
</dbReference>
<organism evidence="2 3">
    <name type="scientific">Achlya hypogyna</name>
    <name type="common">Oomycete</name>
    <name type="synonym">Protoachlya hypogyna</name>
    <dbReference type="NCBI Taxonomy" id="1202772"/>
    <lineage>
        <taxon>Eukaryota</taxon>
        <taxon>Sar</taxon>
        <taxon>Stramenopiles</taxon>
        <taxon>Oomycota</taxon>
        <taxon>Saprolegniomycetes</taxon>
        <taxon>Saprolegniales</taxon>
        <taxon>Achlyaceae</taxon>
        <taxon>Achlya</taxon>
    </lineage>
</organism>
<evidence type="ECO:0000313" key="3">
    <source>
        <dbReference type="Proteomes" id="UP000243579"/>
    </source>
</evidence>
<dbReference type="Proteomes" id="UP000243579">
    <property type="component" value="Unassembled WGS sequence"/>
</dbReference>
<dbReference type="AlphaFoldDB" id="A0A1V9YBY8"/>
<reference evidence="2 3" key="1">
    <citation type="journal article" date="2014" name="Genome Biol. Evol.">
        <title>The secreted proteins of Achlya hypogyna and Thraustotheca clavata identify the ancestral oomycete secretome and reveal gene acquisitions by horizontal gene transfer.</title>
        <authorList>
            <person name="Misner I."/>
            <person name="Blouin N."/>
            <person name="Leonard G."/>
            <person name="Richards T.A."/>
            <person name="Lane C.E."/>
        </authorList>
    </citation>
    <scope>NUCLEOTIDE SEQUENCE [LARGE SCALE GENOMIC DNA]</scope>
    <source>
        <strain evidence="2 3">ATCC 48635</strain>
    </source>
</reference>
<evidence type="ECO:0000259" key="1">
    <source>
        <dbReference type="PROSITE" id="PS50106"/>
    </source>
</evidence>
<protein>
    <recommendedName>
        <fullName evidence="1">PDZ domain-containing protein</fullName>
    </recommendedName>
</protein>
<comment type="caution">
    <text evidence="2">The sequence shown here is derived from an EMBL/GenBank/DDBJ whole genome shotgun (WGS) entry which is preliminary data.</text>
</comment>
<dbReference type="InterPro" id="IPR001478">
    <property type="entry name" value="PDZ"/>
</dbReference>
<keyword evidence="3" id="KW-1185">Reference proteome</keyword>
<name>A0A1V9YBY8_ACHHY</name>
<dbReference type="STRING" id="1202772.A0A1V9YBY8"/>
<evidence type="ECO:0000313" key="2">
    <source>
        <dbReference type="EMBL" id="OQR83202.1"/>
    </source>
</evidence>
<feature type="domain" description="PDZ" evidence="1">
    <location>
        <begin position="287"/>
        <end position="357"/>
    </location>
</feature>
<proteinExistence type="predicted"/>